<feature type="domain" description="AlgX/AlgJ SGNH hydrolase-like" evidence="7">
    <location>
        <begin position="107"/>
        <end position="253"/>
    </location>
</feature>
<dbReference type="GO" id="GO:0042597">
    <property type="term" value="C:periplasmic space"/>
    <property type="evidence" value="ECO:0007669"/>
    <property type="project" value="UniProtKB-SubCell"/>
</dbReference>
<dbReference type="InterPro" id="IPR031811">
    <property type="entry name" value="ALGX/ALGJ_SGNH-like"/>
</dbReference>
<keyword evidence="6" id="KW-0016">Alginate biosynthesis</keyword>
<evidence type="ECO:0000256" key="2">
    <source>
        <dbReference type="ARBA" id="ARBA00005182"/>
    </source>
</evidence>
<keyword evidence="4" id="KW-0732">Signal</keyword>
<protein>
    <recommendedName>
        <fullName evidence="7">AlgX/AlgJ SGNH hydrolase-like domain-containing protein</fullName>
    </recommendedName>
</protein>
<evidence type="ECO:0000256" key="4">
    <source>
        <dbReference type="ARBA" id="ARBA00022729"/>
    </source>
</evidence>
<keyword evidence="3" id="KW-0808">Transferase</keyword>
<dbReference type="AlphaFoldDB" id="A0A518BR38"/>
<dbReference type="KEGG" id="pbap:Pla133_45520"/>
<dbReference type="RefSeq" id="WP_145069320.1">
    <property type="nucleotide sequence ID" value="NZ_CP036287.1"/>
</dbReference>
<comment type="pathway">
    <text evidence="2">Glycan biosynthesis; alginate biosynthesis.</text>
</comment>
<sequence>MSDLPEALRRPTPLQSIWLAGVFVVGCFAPLALWLGTGEVDTSVELEERPAAPTPDVALEREALGELPGATAAWFADRFPLRHELIRAHSAVLWFGLGISAAEGMLRGEGDWLYYQGEGTFAIHRGELLGPARVEQWAQTYADWRDWLTARDAEYVLLIAPEKQGVYPEHLPAWARVDVQYTRTDQVIAAMRERGLRVVDTRAALREAARSEEIYYPLGTHWNDLGGFVAYRELMGALVELYPGTPVLERSNYRGFDPIERAPDWTGDSWSVRMHLGDLVTQTAVDLEPTFQVAWLPIEFWPSPSGSVDGVIENTDRSLPRAVFLRDSFGMWLWKFMANHFSRMVSESYVRFDVELVEREAPDIVVQARVERLFAVAVTHLGLGQDEIAQARRWNAATEQARFEAPQGQALAAPLEIGGEERAAALLLRLERPITTERAVPQPRATWTGVLVDGAGTRHALEVPFGVGRRWAFAGPLEAVLPARLEFGPDQPGLRSLAARAE</sequence>
<evidence type="ECO:0000256" key="3">
    <source>
        <dbReference type="ARBA" id="ARBA00022679"/>
    </source>
</evidence>
<dbReference type="GO" id="GO:0042121">
    <property type="term" value="P:alginic acid biosynthetic process"/>
    <property type="evidence" value="ECO:0007669"/>
    <property type="project" value="UniProtKB-UniPathway"/>
</dbReference>
<comment type="subcellular location">
    <subcellularLocation>
        <location evidence="1">Periplasm</location>
    </subcellularLocation>
</comment>
<dbReference type="UniPathway" id="UPA00286"/>
<evidence type="ECO:0000259" key="7">
    <source>
        <dbReference type="Pfam" id="PF16822"/>
    </source>
</evidence>
<gene>
    <name evidence="8" type="ORF">Pla133_45520</name>
</gene>
<dbReference type="Proteomes" id="UP000316921">
    <property type="component" value="Chromosome"/>
</dbReference>
<dbReference type="EMBL" id="CP036287">
    <property type="protein sequence ID" value="QDU69432.1"/>
    <property type="molecule type" value="Genomic_DNA"/>
</dbReference>
<evidence type="ECO:0000256" key="1">
    <source>
        <dbReference type="ARBA" id="ARBA00004418"/>
    </source>
</evidence>
<reference evidence="8 9" key="1">
    <citation type="submission" date="2019-02" db="EMBL/GenBank/DDBJ databases">
        <title>Deep-cultivation of Planctomycetes and their phenomic and genomic characterization uncovers novel biology.</title>
        <authorList>
            <person name="Wiegand S."/>
            <person name="Jogler M."/>
            <person name="Boedeker C."/>
            <person name="Pinto D."/>
            <person name="Vollmers J."/>
            <person name="Rivas-Marin E."/>
            <person name="Kohn T."/>
            <person name="Peeters S.H."/>
            <person name="Heuer A."/>
            <person name="Rast P."/>
            <person name="Oberbeckmann S."/>
            <person name="Bunk B."/>
            <person name="Jeske O."/>
            <person name="Meyerdierks A."/>
            <person name="Storesund J.E."/>
            <person name="Kallscheuer N."/>
            <person name="Luecker S."/>
            <person name="Lage O.M."/>
            <person name="Pohl T."/>
            <person name="Merkel B.J."/>
            <person name="Hornburger P."/>
            <person name="Mueller R.-W."/>
            <person name="Bruemmer F."/>
            <person name="Labrenz M."/>
            <person name="Spormann A.M."/>
            <person name="Op den Camp H."/>
            <person name="Overmann J."/>
            <person name="Amann R."/>
            <person name="Jetten M.S.M."/>
            <person name="Mascher T."/>
            <person name="Medema M.H."/>
            <person name="Devos D.P."/>
            <person name="Kaster A.-K."/>
            <person name="Ovreas L."/>
            <person name="Rohde M."/>
            <person name="Galperin M.Y."/>
            <person name="Jogler C."/>
        </authorList>
    </citation>
    <scope>NUCLEOTIDE SEQUENCE [LARGE SCALE GENOMIC DNA]</scope>
    <source>
        <strain evidence="8 9">Pla133</strain>
    </source>
</reference>
<dbReference type="GO" id="GO:0016740">
    <property type="term" value="F:transferase activity"/>
    <property type="evidence" value="ECO:0007669"/>
    <property type="project" value="UniProtKB-KW"/>
</dbReference>
<evidence type="ECO:0000256" key="6">
    <source>
        <dbReference type="ARBA" id="ARBA00022841"/>
    </source>
</evidence>
<accession>A0A518BR38</accession>
<organism evidence="8 9">
    <name type="scientific">Engelhardtia mirabilis</name>
    <dbReference type="NCBI Taxonomy" id="2528011"/>
    <lineage>
        <taxon>Bacteria</taxon>
        <taxon>Pseudomonadati</taxon>
        <taxon>Planctomycetota</taxon>
        <taxon>Planctomycetia</taxon>
        <taxon>Planctomycetia incertae sedis</taxon>
        <taxon>Engelhardtia</taxon>
    </lineage>
</organism>
<name>A0A518BR38_9BACT</name>
<evidence type="ECO:0000256" key="5">
    <source>
        <dbReference type="ARBA" id="ARBA00022764"/>
    </source>
</evidence>
<keyword evidence="9" id="KW-1185">Reference proteome</keyword>
<dbReference type="SUPFAM" id="SSF52266">
    <property type="entry name" value="SGNH hydrolase"/>
    <property type="match status" value="1"/>
</dbReference>
<keyword evidence="5" id="KW-0574">Periplasm</keyword>
<evidence type="ECO:0000313" key="8">
    <source>
        <dbReference type="EMBL" id="QDU69432.1"/>
    </source>
</evidence>
<proteinExistence type="predicted"/>
<evidence type="ECO:0000313" key="9">
    <source>
        <dbReference type="Proteomes" id="UP000316921"/>
    </source>
</evidence>
<dbReference type="Pfam" id="PF16822">
    <property type="entry name" value="ALGX"/>
    <property type="match status" value="1"/>
</dbReference>